<reference evidence="4 5" key="2">
    <citation type="journal article" date="2021" name="Int. J. Food Microbiol.">
        <title>Safety demonstration of a microbial species for use in the food chain: Weissella confusa.</title>
        <authorList>
            <person name="Bourdichon F."/>
            <person name="Patrone V."/>
            <person name="Fontana A."/>
            <person name="Milani G."/>
            <person name="Morelli L."/>
        </authorList>
    </citation>
    <scope>NUCLEOTIDE SEQUENCE [LARGE SCALE GENOMIC DNA]</scope>
    <source>
        <strain evidence="3">CCUG 30943</strain>
        <strain evidence="4 5">CCUG 43002</strain>
    </source>
</reference>
<accession>A0A4Z0RJH6</accession>
<feature type="region of interest" description="Disordered" evidence="1">
    <location>
        <begin position="33"/>
        <end position="91"/>
    </location>
</feature>
<dbReference type="Proteomes" id="UP000728106">
    <property type="component" value="Unassembled WGS sequence"/>
</dbReference>
<reference evidence="4" key="1">
    <citation type="submission" date="2020-02" db="EMBL/GenBank/DDBJ databases">
        <authorList>
            <person name="Fontana A."/>
            <person name="Patrone V."/>
            <person name="Morelli L."/>
        </authorList>
    </citation>
    <scope>NUCLEOTIDE SEQUENCE</scope>
    <source>
        <strain evidence="3">CCUG 30943</strain>
        <strain evidence="4">CCUG 43002</strain>
    </source>
</reference>
<dbReference type="EMBL" id="JAAOCP010000004">
    <property type="protein sequence ID" value="MBJ7638654.1"/>
    <property type="molecule type" value="Genomic_DNA"/>
</dbReference>
<evidence type="ECO:0000313" key="3">
    <source>
        <dbReference type="EMBL" id="MBJ7632518.1"/>
    </source>
</evidence>
<proteinExistence type="predicted"/>
<organism evidence="4 5">
    <name type="scientific">Weissella confusa</name>
    <name type="common">Lactobacillus confusus</name>
    <dbReference type="NCBI Taxonomy" id="1583"/>
    <lineage>
        <taxon>Bacteria</taxon>
        <taxon>Bacillati</taxon>
        <taxon>Bacillota</taxon>
        <taxon>Bacilli</taxon>
        <taxon>Lactobacillales</taxon>
        <taxon>Lactobacillaceae</taxon>
        <taxon>Weissella</taxon>
    </lineage>
</organism>
<feature type="compositionally biased region" description="Low complexity" evidence="1">
    <location>
        <begin position="49"/>
        <end position="91"/>
    </location>
</feature>
<name>A0A4Z0RJH6_WEICO</name>
<feature type="signal peptide" evidence="2">
    <location>
        <begin position="1"/>
        <end position="25"/>
    </location>
</feature>
<sequence length="171" mass="17795">MRNQKVKILGVAAGVLLLGSAGVYAASLINNEPSKALSEQNSTKKTESSNHSGTSSNNSSVSQKSSAAVSSAVNEVSETSSQASSYSTTSEFKPAGEFSEAAAAKSSIMTADSGAPITEDMVKEARKQLEDQGIPSGAFSDLNIAQVINKANDESLDYKTAIEDLFPGYFN</sequence>
<dbReference type="AlphaFoldDB" id="A0A4Z0RJH6"/>
<gene>
    <name evidence="4" type="ORF">HAU20_04530</name>
    <name evidence="3" type="ORF">HAU43_05380</name>
</gene>
<comment type="caution">
    <text evidence="4">The sequence shown here is derived from an EMBL/GenBank/DDBJ whole genome shotgun (WGS) entry which is preliminary data.</text>
</comment>
<dbReference type="RefSeq" id="WP_135411311.1">
    <property type="nucleotide sequence ID" value="NZ_JAAOCP010000004.1"/>
</dbReference>
<feature type="chain" id="PRO_5044616892" description="DUF4168 domain-containing protein" evidence="2">
    <location>
        <begin position="26"/>
        <end position="171"/>
    </location>
</feature>
<dbReference type="Proteomes" id="UP000808038">
    <property type="component" value="Unassembled WGS sequence"/>
</dbReference>
<keyword evidence="2" id="KW-0732">Signal</keyword>
<evidence type="ECO:0000313" key="4">
    <source>
        <dbReference type="EMBL" id="MBJ7638654.1"/>
    </source>
</evidence>
<evidence type="ECO:0000256" key="2">
    <source>
        <dbReference type="SAM" id="SignalP"/>
    </source>
</evidence>
<evidence type="ECO:0000256" key="1">
    <source>
        <dbReference type="SAM" id="MobiDB-lite"/>
    </source>
</evidence>
<evidence type="ECO:0000313" key="5">
    <source>
        <dbReference type="Proteomes" id="UP000728106"/>
    </source>
</evidence>
<evidence type="ECO:0008006" key="6">
    <source>
        <dbReference type="Google" id="ProtNLM"/>
    </source>
</evidence>
<dbReference type="EMBL" id="JAAOCX010000005">
    <property type="protein sequence ID" value="MBJ7632518.1"/>
    <property type="molecule type" value="Genomic_DNA"/>
</dbReference>
<protein>
    <recommendedName>
        <fullName evidence="6">DUF4168 domain-containing protein</fullName>
    </recommendedName>
</protein>
<keyword evidence="5" id="KW-1185">Reference proteome</keyword>